<dbReference type="RefSeq" id="WP_068631363.1">
    <property type="nucleotide sequence ID" value="NZ_LSZQ01000068.1"/>
</dbReference>
<evidence type="ECO:0000256" key="2">
    <source>
        <dbReference type="ARBA" id="ARBA00008520"/>
    </source>
</evidence>
<comment type="subcellular location">
    <subcellularLocation>
        <location evidence="1">Periplasm</location>
    </subcellularLocation>
</comment>
<dbReference type="AlphaFoldDB" id="A0A139SI41"/>
<name>A0A139SI41_9BACT</name>
<keyword evidence="3" id="KW-1133">Transmembrane helix</keyword>
<protein>
    <recommendedName>
        <fullName evidence="6">ABC transporter substrate-binding protein</fullName>
    </recommendedName>
</protein>
<dbReference type="Gene3D" id="3.40.190.10">
    <property type="entry name" value="Periplasmic binding protein-like II"/>
    <property type="match status" value="1"/>
</dbReference>
<comment type="caution">
    <text evidence="4">The sequence shown here is derived from an EMBL/GenBank/DDBJ whole genome shotgun (WGS) entry which is preliminary data.</text>
</comment>
<keyword evidence="3" id="KW-0812">Transmembrane</keyword>
<reference evidence="5" key="1">
    <citation type="submission" date="2016-02" db="EMBL/GenBank/DDBJ databases">
        <authorList>
            <person name="Sanders J.G."/>
            <person name="Lin J.Y."/>
            <person name="Wertz J.T."/>
            <person name="Russell J.A."/>
            <person name="Moreau C.S."/>
            <person name="Powell S."/>
        </authorList>
    </citation>
    <scope>NUCLEOTIDE SEQUENCE [LARGE SCALE GENOMIC DNA]</scope>
    <source>
        <strain evidence="5">CAG34</strain>
    </source>
</reference>
<evidence type="ECO:0008006" key="6">
    <source>
        <dbReference type="Google" id="ProtNLM"/>
    </source>
</evidence>
<gene>
    <name evidence="4" type="ORF">AXK11_08900</name>
</gene>
<comment type="similarity">
    <text evidence="2">Belongs to the bacterial solute-binding protein 1 family.</text>
</comment>
<evidence type="ECO:0000256" key="3">
    <source>
        <dbReference type="SAM" id="Phobius"/>
    </source>
</evidence>
<keyword evidence="3" id="KW-0472">Membrane</keyword>
<dbReference type="GO" id="GO:0042597">
    <property type="term" value="C:periplasmic space"/>
    <property type="evidence" value="ECO:0007669"/>
    <property type="project" value="UniProtKB-SubCell"/>
</dbReference>
<dbReference type="PANTHER" id="PTHR43649:SF12">
    <property type="entry name" value="DIACETYLCHITOBIOSE BINDING PROTEIN DASA"/>
    <property type="match status" value="1"/>
</dbReference>
<proteinExistence type="inferred from homology"/>
<dbReference type="EMBL" id="LSZQ01000068">
    <property type="protein sequence ID" value="KXU34150.1"/>
    <property type="molecule type" value="Genomic_DNA"/>
</dbReference>
<evidence type="ECO:0000313" key="4">
    <source>
        <dbReference type="EMBL" id="KXU34150.1"/>
    </source>
</evidence>
<sequence length="523" mass="59041">MNLNKLRSYIGFGILAAAILASFWNVISRNVKSITSDQIEIRIGHQELHTGMREAFAAAIEAYQELHPNVRIIQVPVPPRTYPAWARTQLVGGTAPDIMGLYGSEEEITQLFVPLTDEAEKPNPYNAGTHLEHEPWRNTFFDGMSTVRDMLRQVAPGQVYGVPLQTTSMRLYVNRDLLIEITGSDAMPTEYADLYALGQKIREYNQRTGSKLIPIASCRGYADYIFDRIVGSQVQKFLIDTKTHMRSWGFFKPMYRQTYTYSETPEFLSSLELMSEVAQLLTPGYQQFHPEDAIAAYLQQRSLMLVAGSWDYAVLIDRVPFETRAMPLPMPSVNDPKYGRFTLGQAAEKVEVTAALGAVSASPHSDVAVDFLKFLTSLPIATQFTEISKRVSSVVDVPMPGDLALMAAQTEGEVPGFRVDTFLGRQNTVTLVGRNIHKITGPQPDVRGFAEAMDAEMPRYIYEDIKGYRRGDYLTLQRYDAVVALHYMLPKEHPKRNAWLRYAEAQHGAQRRYVGYNHFLEGE</sequence>
<evidence type="ECO:0000256" key="1">
    <source>
        <dbReference type="ARBA" id="ARBA00004418"/>
    </source>
</evidence>
<dbReference type="SUPFAM" id="SSF53850">
    <property type="entry name" value="Periplasmic binding protein-like II"/>
    <property type="match status" value="1"/>
</dbReference>
<dbReference type="STRING" id="1548207.AXK11_08900"/>
<accession>A0A139SI41</accession>
<evidence type="ECO:0000313" key="5">
    <source>
        <dbReference type="Proteomes" id="UP000070058"/>
    </source>
</evidence>
<dbReference type="InterPro" id="IPR050490">
    <property type="entry name" value="Bact_solute-bd_prot1"/>
</dbReference>
<organism evidence="4 5">
    <name type="scientific">Cephaloticoccus primus</name>
    <dbReference type="NCBI Taxonomy" id="1548207"/>
    <lineage>
        <taxon>Bacteria</taxon>
        <taxon>Pseudomonadati</taxon>
        <taxon>Verrucomicrobiota</taxon>
        <taxon>Opitutia</taxon>
        <taxon>Opitutales</taxon>
        <taxon>Opitutaceae</taxon>
        <taxon>Cephaloticoccus</taxon>
    </lineage>
</organism>
<keyword evidence="5" id="KW-1185">Reference proteome</keyword>
<dbReference type="Pfam" id="PF01547">
    <property type="entry name" value="SBP_bac_1"/>
    <property type="match status" value="1"/>
</dbReference>
<dbReference type="PANTHER" id="PTHR43649">
    <property type="entry name" value="ARABINOSE-BINDING PROTEIN-RELATED"/>
    <property type="match status" value="1"/>
</dbReference>
<feature type="transmembrane region" description="Helical" evidence="3">
    <location>
        <begin position="9"/>
        <end position="27"/>
    </location>
</feature>
<dbReference type="InterPro" id="IPR006059">
    <property type="entry name" value="SBP"/>
</dbReference>
<dbReference type="Proteomes" id="UP000070058">
    <property type="component" value="Unassembled WGS sequence"/>
</dbReference>